<dbReference type="InterPro" id="IPR003010">
    <property type="entry name" value="C-N_Hydrolase"/>
</dbReference>
<dbReference type="PANTHER" id="PTHR43674:SF16">
    <property type="entry name" value="CARBON-NITROGEN FAMILY, PUTATIVE (AFU_ORTHOLOGUE AFUA_5G02350)-RELATED"/>
    <property type="match status" value="1"/>
</dbReference>
<dbReference type="PANTHER" id="PTHR43674">
    <property type="entry name" value="NITRILASE C965.09-RELATED"/>
    <property type="match status" value="1"/>
</dbReference>
<organism evidence="3 4">
    <name type="scientific">Peltaster fructicola</name>
    <dbReference type="NCBI Taxonomy" id="286661"/>
    <lineage>
        <taxon>Eukaryota</taxon>
        <taxon>Fungi</taxon>
        <taxon>Dikarya</taxon>
        <taxon>Ascomycota</taxon>
        <taxon>Pezizomycotina</taxon>
        <taxon>Dothideomycetes</taxon>
        <taxon>Dothideomycetes incertae sedis</taxon>
        <taxon>Peltaster</taxon>
    </lineage>
</organism>
<feature type="domain" description="CN hydrolase" evidence="2">
    <location>
        <begin position="5"/>
        <end position="261"/>
    </location>
</feature>
<protein>
    <recommendedName>
        <fullName evidence="2">CN hydrolase domain-containing protein</fullName>
    </recommendedName>
</protein>
<dbReference type="GO" id="GO:0016811">
    <property type="term" value="F:hydrolase activity, acting on carbon-nitrogen (but not peptide) bonds, in linear amides"/>
    <property type="evidence" value="ECO:0007669"/>
    <property type="project" value="TreeGrafter"/>
</dbReference>
<reference evidence="3 4" key="1">
    <citation type="journal article" date="2016" name="Sci. Rep.">
        <title>Peltaster fructicola genome reveals evolution from an invasive phytopathogen to an ectophytic parasite.</title>
        <authorList>
            <person name="Xu C."/>
            <person name="Chen H."/>
            <person name="Gleason M.L."/>
            <person name="Xu J.R."/>
            <person name="Liu H."/>
            <person name="Zhang R."/>
            <person name="Sun G."/>
        </authorList>
    </citation>
    <scope>NUCLEOTIDE SEQUENCE [LARGE SCALE GENOMIC DNA]</scope>
    <source>
        <strain evidence="3 4">LNHT1506</strain>
    </source>
</reference>
<dbReference type="Proteomes" id="UP000503462">
    <property type="component" value="Chromosome 1"/>
</dbReference>
<sequence length="295" mass="32796">MAPIYKVAVIQLHPKPMQLEKNYEKAADFIRAASRQHAQLAVLPEYHLLNWVPHDPGFKDACSHWQTYLDNYRALAKECNINIVPGTILELHDAGTDDEVLLNVAYFIDNTGEIAGRYVKKNLWGGIERLHLTSSSNDPHPVFDTPLGKVGMLICWDLAFPEAFREMISQGAKLIIIPTFWTLNDCSKSGLAVNPSAEALFLDSMLTARCFENTCAIIFANAGGPPGKGYAGLSQVCVPFAGPLTRLGSSAEGMAVVDLDMQIVEDAEENYQVRADLARSDWHYEYRHSKEESKL</sequence>
<proteinExistence type="predicted"/>
<dbReference type="OrthoDB" id="412018at2759"/>
<evidence type="ECO:0000313" key="3">
    <source>
        <dbReference type="EMBL" id="QIW95096.1"/>
    </source>
</evidence>
<evidence type="ECO:0000313" key="4">
    <source>
        <dbReference type="Proteomes" id="UP000503462"/>
    </source>
</evidence>
<dbReference type="AlphaFoldDB" id="A0A6H0XK35"/>
<keyword evidence="4" id="KW-1185">Reference proteome</keyword>
<dbReference type="EMBL" id="CP051139">
    <property type="protein sequence ID" value="QIW95096.1"/>
    <property type="molecule type" value="Genomic_DNA"/>
</dbReference>
<dbReference type="InterPro" id="IPR036526">
    <property type="entry name" value="C-N_Hydrolase_sf"/>
</dbReference>
<dbReference type="CDD" id="cd07197">
    <property type="entry name" value="nitrilase"/>
    <property type="match status" value="1"/>
</dbReference>
<dbReference type="PROSITE" id="PS50263">
    <property type="entry name" value="CN_HYDROLASE"/>
    <property type="match status" value="1"/>
</dbReference>
<accession>A0A6H0XK35</accession>
<dbReference type="Gene3D" id="3.60.110.10">
    <property type="entry name" value="Carbon-nitrogen hydrolase"/>
    <property type="match status" value="1"/>
</dbReference>
<evidence type="ECO:0000256" key="1">
    <source>
        <dbReference type="ARBA" id="ARBA00022801"/>
    </source>
</evidence>
<name>A0A6H0XK35_9PEZI</name>
<evidence type="ECO:0000259" key="2">
    <source>
        <dbReference type="PROSITE" id="PS50263"/>
    </source>
</evidence>
<dbReference type="SUPFAM" id="SSF56317">
    <property type="entry name" value="Carbon-nitrogen hydrolase"/>
    <property type="match status" value="1"/>
</dbReference>
<dbReference type="InterPro" id="IPR050345">
    <property type="entry name" value="Aliph_Amidase/BUP"/>
</dbReference>
<dbReference type="Pfam" id="PF00795">
    <property type="entry name" value="CN_hydrolase"/>
    <property type="match status" value="1"/>
</dbReference>
<gene>
    <name evidence="3" type="ORF">AMS68_000614</name>
</gene>
<keyword evidence="1" id="KW-0378">Hydrolase</keyword>